<dbReference type="PaxDb" id="3218-PP1S91_101V6.1"/>
<dbReference type="InterPro" id="IPR027854">
    <property type="entry name" value="STMP1"/>
</dbReference>
<dbReference type="EMBL" id="ABEU02000012">
    <property type="protein sequence ID" value="PNR43649.1"/>
    <property type="molecule type" value="Genomic_DNA"/>
</dbReference>
<name>A9SLK8_PHYPA</name>
<dbReference type="EnsemblPlants" id="Pp3c12_9350V3.3">
    <property type="protein sequence ID" value="PAC:32974449.CDS.1"/>
    <property type="gene ID" value="Pp3c12_9350"/>
</dbReference>
<dbReference type="Pfam" id="PF15054">
    <property type="entry name" value="DUF4535"/>
    <property type="match status" value="1"/>
</dbReference>
<dbReference type="EnsemblPlants" id="Pp3c12_9350V3.4">
    <property type="protein sequence ID" value="PAC:32974450.CDS.1"/>
    <property type="gene ID" value="Pp3c12_9350"/>
</dbReference>
<dbReference type="PANTHER" id="PTHR33528">
    <property type="entry name" value="OS07G0239500 PROTEIN"/>
    <property type="match status" value="1"/>
</dbReference>
<gene>
    <name evidence="1" type="ORF">PHYPA_016030</name>
</gene>
<protein>
    <submittedName>
        <fullName evidence="1 2">Uncharacterized protein</fullName>
    </submittedName>
</protein>
<dbReference type="FunCoup" id="A9SLK8">
    <property type="interactions" value="93"/>
</dbReference>
<dbReference type="EnsemblPlants" id="Pp3c12_9350V3.1">
    <property type="protein sequence ID" value="PAC:32974447.CDS.1"/>
    <property type="gene ID" value="Pp3c12_9350"/>
</dbReference>
<dbReference type="Gramene" id="Pp3c12_9350V3.2">
    <property type="protein sequence ID" value="PAC:32974448.CDS.1"/>
    <property type="gene ID" value="Pp3c12_9350"/>
</dbReference>
<accession>A9SLK8</accession>
<organism evidence="1">
    <name type="scientific">Physcomitrium patens</name>
    <name type="common">Spreading-leaved earth moss</name>
    <name type="synonym">Physcomitrella patens</name>
    <dbReference type="NCBI Taxonomy" id="3218"/>
    <lineage>
        <taxon>Eukaryota</taxon>
        <taxon>Viridiplantae</taxon>
        <taxon>Streptophyta</taxon>
        <taxon>Embryophyta</taxon>
        <taxon>Bryophyta</taxon>
        <taxon>Bryophytina</taxon>
        <taxon>Bryopsida</taxon>
        <taxon>Funariidae</taxon>
        <taxon>Funariales</taxon>
        <taxon>Funariaceae</taxon>
        <taxon>Physcomitrium</taxon>
    </lineage>
</organism>
<dbReference type="OMA" id="IFMAKIT"/>
<dbReference type="InParanoid" id="A9SLK8"/>
<dbReference type="Gramene" id="Pp3c12_9350V3.4">
    <property type="protein sequence ID" value="PAC:32974450.CDS.1"/>
    <property type="gene ID" value="Pp3c12_9350"/>
</dbReference>
<sequence length="57" mass="6181">MGLMRSSVHFTLGGLVGVYVAQNYNVPDVAGLVNTGLAIAKFFEKQYRKSSEADDQS</sequence>
<dbReference type="Gramene" id="Pp3c12_9350V3.3">
    <property type="protein sequence ID" value="PAC:32974449.CDS.1"/>
    <property type="gene ID" value="Pp3c12_9350"/>
</dbReference>
<dbReference type="AlphaFoldDB" id="A9SLK8"/>
<keyword evidence="3" id="KW-1185">Reference proteome</keyword>
<dbReference type="Proteomes" id="UP000006727">
    <property type="component" value="Chromosome 12"/>
</dbReference>
<dbReference type="Gramene" id="Pp3c12_9350V3.1">
    <property type="protein sequence ID" value="PAC:32974447.CDS.1"/>
    <property type="gene ID" value="Pp3c12_9350"/>
</dbReference>
<dbReference type="PANTHER" id="PTHR33528:SF14">
    <property type="entry name" value="SOLUTE CARRIER FAMILY 35 MEMBER A4"/>
    <property type="match status" value="1"/>
</dbReference>
<reference evidence="1 3" key="2">
    <citation type="journal article" date="2018" name="Plant J.">
        <title>The Physcomitrella patens chromosome-scale assembly reveals moss genome structure and evolution.</title>
        <authorList>
            <person name="Lang D."/>
            <person name="Ullrich K.K."/>
            <person name="Murat F."/>
            <person name="Fuchs J."/>
            <person name="Jenkins J."/>
            <person name="Haas F.B."/>
            <person name="Piednoel M."/>
            <person name="Gundlach H."/>
            <person name="Van Bel M."/>
            <person name="Meyberg R."/>
            <person name="Vives C."/>
            <person name="Morata J."/>
            <person name="Symeonidi A."/>
            <person name="Hiss M."/>
            <person name="Muchero W."/>
            <person name="Kamisugi Y."/>
            <person name="Saleh O."/>
            <person name="Blanc G."/>
            <person name="Decker E.L."/>
            <person name="van Gessel N."/>
            <person name="Grimwood J."/>
            <person name="Hayes R.D."/>
            <person name="Graham S.W."/>
            <person name="Gunter L.E."/>
            <person name="McDaniel S.F."/>
            <person name="Hoernstein S.N.W."/>
            <person name="Larsson A."/>
            <person name="Li F.W."/>
            <person name="Perroud P.F."/>
            <person name="Phillips J."/>
            <person name="Ranjan P."/>
            <person name="Rokshar D.S."/>
            <person name="Rothfels C.J."/>
            <person name="Schneider L."/>
            <person name="Shu S."/>
            <person name="Stevenson D.W."/>
            <person name="Thummler F."/>
            <person name="Tillich M."/>
            <person name="Villarreal Aguilar J.C."/>
            <person name="Widiez T."/>
            <person name="Wong G.K."/>
            <person name="Wymore A."/>
            <person name="Zhang Y."/>
            <person name="Zimmer A.D."/>
            <person name="Quatrano R.S."/>
            <person name="Mayer K.F.X."/>
            <person name="Goodstein D."/>
            <person name="Casacuberta J.M."/>
            <person name="Vandepoele K."/>
            <person name="Reski R."/>
            <person name="Cuming A.C."/>
            <person name="Tuskan G.A."/>
            <person name="Maumus F."/>
            <person name="Salse J."/>
            <person name="Schmutz J."/>
            <person name="Rensing S.A."/>
        </authorList>
    </citation>
    <scope>NUCLEOTIDE SEQUENCE [LARGE SCALE GENOMIC DNA]</scope>
    <source>
        <strain evidence="2 3">cv. Gransden 2004</strain>
    </source>
</reference>
<evidence type="ECO:0000313" key="3">
    <source>
        <dbReference type="Proteomes" id="UP000006727"/>
    </source>
</evidence>
<dbReference type="EnsemblPlants" id="Pp3c12_9350V3.2">
    <property type="protein sequence ID" value="PAC:32974448.CDS.1"/>
    <property type="gene ID" value="Pp3c12_9350"/>
</dbReference>
<dbReference type="HOGENOM" id="CLU_193426_1_0_1"/>
<proteinExistence type="predicted"/>
<evidence type="ECO:0000313" key="1">
    <source>
        <dbReference type="EMBL" id="PNR43649.1"/>
    </source>
</evidence>
<evidence type="ECO:0000313" key="2">
    <source>
        <dbReference type="EnsemblPlants" id="PAC:32974447.CDS.1"/>
    </source>
</evidence>
<reference evidence="1 3" key="1">
    <citation type="journal article" date="2008" name="Science">
        <title>The Physcomitrella genome reveals evolutionary insights into the conquest of land by plants.</title>
        <authorList>
            <person name="Rensing S."/>
            <person name="Lang D."/>
            <person name="Zimmer A."/>
            <person name="Terry A."/>
            <person name="Salamov A."/>
            <person name="Shapiro H."/>
            <person name="Nishiyama T."/>
            <person name="Perroud P.-F."/>
            <person name="Lindquist E."/>
            <person name="Kamisugi Y."/>
            <person name="Tanahashi T."/>
            <person name="Sakakibara K."/>
            <person name="Fujita T."/>
            <person name="Oishi K."/>
            <person name="Shin-I T."/>
            <person name="Kuroki Y."/>
            <person name="Toyoda A."/>
            <person name="Suzuki Y."/>
            <person name="Hashimoto A."/>
            <person name="Yamaguchi K."/>
            <person name="Sugano A."/>
            <person name="Kohara Y."/>
            <person name="Fujiyama A."/>
            <person name="Anterola A."/>
            <person name="Aoki S."/>
            <person name="Ashton N."/>
            <person name="Barbazuk W.B."/>
            <person name="Barker E."/>
            <person name="Bennetzen J."/>
            <person name="Bezanilla M."/>
            <person name="Blankenship R."/>
            <person name="Cho S.H."/>
            <person name="Dutcher S."/>
            <person name="Estelle M."/>
            <person name="Fawcett J.A."/>
            <person name="Gundlach H."/>
            <person name="Hanada K."/>
            <person name="Heyl A."/>
            <person name="Hicks K.A."/>
            <person name="Hugh J."/>
            <person name="Lohr M."/>
            <person name="Mayer K."/>
            <person name="Melkozernov A."/>
            <person name="Murata T."/>
            <person name="Nelson D."/>
            <person name="Pils B."/>
            <person name="Prigge M."/>
            <person name="Reiss B."/>
            <person name="Renner T."/>
            <person name="Rombauts S."/>
            <person name="Rushton P."/>
            <person name="Sanderfoot A."/>
            <person name="Schween G."/>
            <person name="Shiu S.-H."/>
            <person name="Stueber K."/>
            <person name="Theodoulou F.L."/>
            <person name="Tu H."/>
            <person name="Van de Peer Y."/>
            <person name="Verrier P.J."/>
            <person name="Waters E."/>
            <person name="Wood A."/>
            <person name="Yang L."/>
            <person name="Cove D."/>
            <person name="Cuming A."/>
            <person name="Hasebe M."/>
            <person name="Lucas S."/>
            <person name="Mishler D.B."/>
            <person name="Reski R."/>
            <person name="Grigoriev I."/>
            <person name="Quatrano R.S."/>
            <person name="Boore J.L."/>
        </authorList>
    </citation>
    <scope>NUCLEOTIDE SEQUENCE [LARGE SCALE GENOMIC DNA]</scope>
    <source>
        <strain evidence="2 3">cv. Gransden 2004</strain>
    </source>
</reference>
<reference evidence="2" key="3">
    <citation type="submission" date="2020-12" db="UniProtKB">
        <authorList>
            <consortium name="EnsemblPlants"/>
        </authorList>
    </citation>
    <scope>IDENTIFICATION</scope>
</reference>
<dbReference type="eggNOG" id="ENOG502S7CV">
    <property type="taxonomic scope" value="Eukaryota"/>
</dbReference>